<dbReference type="EMBL" id="ACVA01000007">
    <property type="protein sequence ID" value="EEX19927.1"/>
    <property type="molecule type" value="Genomic_DNA"/>
</dbReference>
<name>C9MKX2_9BACT</name>
<accession>C9MKX2</accession>
<evidence type="ECO:0000313" key="2">
    <source>
        <dbReference type="EMBL" id="EEX19927.1"/>
    </source>
</evidence>
<sequence length="71" mass="7719">MQSKPNINRVSLGTKREQKQTDGFVSRAMAVFPTASFLKRNLETKPSAHSRNAIAVKADFGQGGAALEEMP</sequence>
<reference evidence="2 3" key="1">
    <citation type="submission" date="2009-09" db="EMBL/GenBank/DDBJ databases">
        <authorList>
            <person name="Weinstock G."/>
            <person name="Sodergren E."/>
            <person name="Clifton S."/>
            <person name="Fulton L."/>
            <person name="Fulton B."/>
            <person name="Courtney L."/>
            <person name="Fronick C."/>
            <person name="Harrison M."/>
            <person name="Strong C."/>
            <person name="Farmer C."/>
            <person name="Delahaunty K."/>
            <person name="Markovic C."/>
            <person name="Hall O."/>
            <person name="Minx P."/>
            <person name="Tomlinson C."/>
            <person name="Mitreva M."/>
            <person name="Nelson J."/>
            <person name="Hou S."/>
            <person name="Wollam A."/>
            <person name="Pepin K.H."/>
            <person name="Johnson M."/>
            <person name="Bhonagiri V."/>
            <person name="Nash W.E."/>
            <person name="Warren W."/>
            <person name="Chinwalla A."/>
            <person name="Mardis E.R."/>
            <person name="Wilson R.K."/>
        </authorList>
    </citation>
    <scope>NUCLEOTIDE SEQUENCE [LARGE SCALE GENOMIC DNA]</scope>
    <source>
        <strain evidence="2 3">F0319</strain>
    </source>
</reference>
<organism evidence="2 3">
    <name type="scientific">Prevotella veroralis F0319</name>
    <dbReference type="NCBI Taxonomy" id="649761"/>
    <lineage>
        <taxon>Bacteria</taxon>
        <taxon>Pseudomonadati</taxon>
        <taxon>Bacteroidota</taxon>
        <taxon>Bacteroidia</taxon>
        <taxon>Bacteroidales</taxon>
        <taxon>Prevotellaceae</taxon>
        <taxon>Prevotella</taxon>
    </lineage>
</organism>
<dbReference type="HOGENOM" id="CLU_2736737_0_0_10"/>
<feature type="compositionally biased region" description="Polar residues" evidence="1">
    <location>
        <begin position="1"/>
        <end position="11"/>
    </location>
</feature>
<dbReference type="STRING" id="649761.HMPREF0973_00246"/>
<dbReference type="AlphaFoldDB" id="C9MKX2"/>
<evidence type="ECO:0000313" key="3">
    <source>
        <dbReference type="Proteomes" id="UP000003327"/>
    </source>
</evidence>
<comment type="caution">
    <text evidence="2">The sequence shown here is derived from an EMBL/GenBank/DDBJ whole genome shotgun (WGS) entry which is preliminary data.</text>
</comment>
<keyword evidence="3" id="KW-1185">Reference proteome</keyword>
<feature type="region of interest" description="Disordered" evidence="1">
    <location>
        <begin position="1"/>
        <end position="20"/>
    </location>
</feature>
<dbReference type="Proteomes" id="UP000003327">
    <property type="component" value="Unassembled WGS sequence"/>
</dbReference>
<gene>
    <name evidence="2" type="ORF">HMPREF0973_00246</name>
</gene>
<proteinExistence type="predicted"/>
<evidence type="ECO:0000256" key="1">
    <source>
        <dbReference type="SAM" id="MobiDB-lite"/>
    </source>
</evidence>
<protein>
    <submittedName>
        <fullName evidence="2">Uncharacterized protein</fullName>
    </submittedName>
</protein>